<evidence type="ECO:0000313" key="2">
    <source>
        <dbReference type="EMBL" id="NVF13774.1"/>
    </source>
</evidence>
<feature type="domain" description="Helix-turn-helix" evidence="1">
    <location>
        <begin position="5"/>
        <end position="57"/>
    </location>
</feature>
<dbReference type="AlphaFoldDB" id="A0A7Y6RBA2"/>
<reference evidence="2 3" key="1">
    <citation type="submission" date="2020-06" db="EMBL/GenBank/DDBJ databases">
        <title>Halomonas sp. QX-1 draft genome sequence.</title>
        <authorList>
            <person name="Qiu X."/>
        </authorList>
    </citation>
    <scope>NUCLEOTIDE SEQUENCE [LARGE SCALE GENOMIC DNA]</scope>
    <source>
        <strain evidence="2 3">QX-1</strain>
    </source>
</reference>
<proteinExistence type="predicted"/>
<keyword evidence="3" id="KW-1185">Reference proteome</keyword>
<organism evidence="2 3">
    <name type="scientific">Vreelandella maris</name>
    <dbReference type="NCBI Taxonomy" id="2729617"/>
    <lineage>
        <taxon>Bacteria</taxon>
        <taxon>Pseudomonadati</taxon>
        <taxon>Pseudomonadota</taxon>
        <taxon>Gammaproteobacteria</taxon>
        <taxon>Oceanospirillales</taxon>
        <taxon>Halomonadaceae</taxon>
        <taxon>Vreelandella</taxon>
    </lineage>
</organism>
<dbReference type="RefSeq" id="WP_176302844.1">
    <property type="nucleotide sequence ID" value="NZ_JABWCV010000005.1"/>
</dbReference>
<dbReference type="SUPFAM" id="SSF46955">
    <property type="entry name" value="Putative DNA-binding domain"/>
    <property type="match status" value="1"/>
</dbReference>
<dbReference type="InterPro" id="IPR036388">
    <property type="entry name" value="WH-like_DNA-bd_sf"/>
</dbReference>
<dbReference type="Gene3D" id="1.10.10.10">
    <property type="entry name" value="Winged helix-like DNA-binding domain superfamily/Winged helix DNA-binding domain"/>
    <property type="match status" value="1"/>
</dbReference>
<dbReference type="Proteomes" id="UP000589984">
    <property type="component" value="Unassembled WGS sequence"/>
</dbReference>
<name>A0A7Y6RBA2_9GAMM</name>
<dbReference type="EMBL" id="JABWCV010000005">
    <property type="protein sequence ID" value="NVF13774.1"/>
    <property type="molecule type" value="Genomic_DNA"/>
</dbReference>
<comment type="caution">
    <text evidence="2">The sequence shown here is derived from an EMBL/GenBank/DDBJ whole genome shotgun (WGS) entry which is preliminary data.</text>
</comment>
<accession>A0A7Y6RBA2</accession>
<protein>
    <submittedName>
        <fullName evidence="2">AlpA family transcriptional regulator</fullName>
    </submittedName>
</protein>
<dbReference type="InterPro" id="IPR009061">
    <property type="entry name" value="DNA-bd_dom_put_sf"/>
</dbReference>
<dbReference type="InterPro" id="IPR041657">
    <property type="entry name" value="HTH_17"/>
</dbReference>
<dbReference type="Pfam" id="PF12728">
    <property type="entry name" value="HTH_17"/>
    <property type="match status" value="1"/>
</dbReference>
<sequence length="61" mass="7243">MQERYVSTSELCKRYDRSRDTLLRWQKAKGFPKPVIQGGHGAESRWRESDLKAWEDKQVFG</sequence>
<evidence type="ECO:0000313" key="3">
    <source>
        <dbReference type="Proteomes" id="UP000589984"/>
    </source>
</evidence>
<gene>
    <name evidence="2" type="ORF">HUO07_06260</name>
</gene>
<evidence type="ECO:0000259" key="1">
    <source>
        <dbReference type="Pfam" id="PF12728"/>
    </source>
</evidence>